<dbReference type="InterPro" id="IPR003121">
    <property type="entry name" value="SWIB_MDM2_domain"/>
</dbReference>
<dbReference type="SMART" id="SM00151">
    <property type="entry name" value="SWIB"/>
    <property type="match status" value="1"/>
</dbReference>
<evidence type="ECO:0000313" key="3">
    <source>
        <dbReference type="EMBL" id="KAF7850282.1"/>
    </source>
</evidence>
<dbReference type="Pfam" id="PF02201">
    <property type="entry name" value="SWIB"/>
    <property type="match status" value="1"/>
</dbReference>
<feature type="compositionally biased region" description="Low complexity" evidence="1">
    <location>
        <begin position="31"/>
        <end position="69"/>
    </location>
</feature>
<dbReference type="AlphaFoldDB" id="A0A8T0CU45"/>
<dbReference type="OrthoDB" id="10251073at2759"/>
<name>A0A8T0CU45_CORYI</name>
<dbReference type="InterPro" id="IPR036885">
    <property type="entry name" value="SWIB_MDM2_dom_sf"/>
</dbReference>
<comment type="caution">
    <text evidence="3">The sequence shown here is derived from an EMBL/GenBank/DDBJ whole genome shotgun (WGS) entry which is preliminary data.</text>
</comment>
<dbReference type="Gramene" id="rna-gnl|WGS:JABURB|Cocit.L5655.1">
    <property type="protein sequence ID" value="cds-KAF7850282.1"/>
    <property type="gene ID" value="gene-BT93_L5655"/>
</dbReference>
<dbReference type="CDD" id="cd10567">
    <property type="entry name" value="SWIB-MDM2_like"/>
    <property type="match status" value="1"/>
</dbReference>
<reference evidence="3" key="1">
    <citation type="submission" date="2020-05" db="EMBL/GenBank/DDBJ databases">
        <title>WGS assembly of Corymbia citriodora subspecies variegata.</title>
        <authorList>
            <person name="Barry K."/>
            <person name="Hundley H."/>
            <person name="Shu S."/>
            <person name="Jenkins J."/>
            <person name="Grimwood J."/>
            <person name="Baten A."/>
        </authorList>
    </citation>
    <scope>NUCLEOTIDE SEQUENCE</scope>
    <source>
        <strain evidence="3">CV2-018</strain>
    </source>
</reference>
<dbReference type="EMBL" id="MU089626">
    <property type="protein sequence ID" value="KAF7850282.1"/>
    <property type="molecule type" value="Genomic_DNA"/>
</dbReference>
<proteinExistence type="predicted"/>
<accession>A0A8T0CU45</accession>
<dbReference type="PANTHER" id="PTHR13844">
    <property type="entry name" value="SWI/SNF-RELATED MATRIX-ASSOCIATED ACTIN-DEPENDENT REGULATOR OF CHROMATIN SUBFAMILY D"/>
    <property type="match status" value="1"/>
</dbReference>
<evidence type="ECO:0000313" key="4">
    <source>
        <dbReference type="Proteomes" id="UP000806378"/>
    </source>
</evidence>
<feature type="domain" description="DM2" evidence="2">
    <location>
        <begin position="69"/>
        <end position="147"/>
    </location>
</feature>
<protein>
    <recommendedName>
        <fullName evidence="2">DM2 domain-containing protein</fullName>
    </recommendedName>
</protein>
<gene>
    <name evidence="3" type="ORF">BT93_L5655</name>
</gene>
<evidence type="ECO:0000256" key="1">
    <source>
        <dbReference type="SAM" id="MobiDB-lite"/>
    </source>
</evidence>
<keyword evidence="4" id="KW-1185">Reference proteome</keyword>
<dbReference type="Proteomes" id="UP000806378">
    <property type="component" value="Unassembled WGS sequence"/>
</dbReference>
<feature type="region of interest" description="Disordered" evidence="1">
    <location>
        <begin position="31"/>
        <end position="72"/>
    </location>
</feature>
<evidence type="ECO:0000259" key="2">
    <source>
        <dbReference type="PROSITE" id="PS51925"/>
    </source>
</evidence>
<sequence>MSFSSSSAASRVFRGCRALLAPAKSSSAAAAVAADAPPAKASSKAAAKPKPKVAAGGSASPKAPSRPSGIQKVTPVSPALAQFLNAGEASRVEAVKQIWAYIKKEGLQDSVNKREINCDDRLKTLFEGREKVGFLEIGKLLSRHFVKTS</sequence>
<dbReference type="InterPro" id="IPR019835">
    <property type="entry name" value="SWIB_domain"/>
</dbReference>
<dbReference type="Gene3D" id="1.10.245.10">
    <property type="entry name" value="SWIB/MDM2 domain"/>
    <property type="match status" value="1"/>
</dbReference>
<organism evidence="3 4">
    <name type="scientific">Corymbia citriodora subsp. variegata</name>
    <dbReference type="NCBI Taxonomy" id="360336"/>
    <lineage>
        <taxon>Eukaryota</taxon>
        <taxon>Viridiplantae</taxon>
        <taxon>Streptophyta</taxon>
        <taxon>Embryophyta</taxon>
        <taxon>Tracheophyta</taxon>
        <taxon>Spermatophyta</taxon>
        <taxon>Magnoliopsida</taxon>
        <taxon>eudicotyledons</taxon>
        <taxon>Gunneridae</taxon>
        <taxon>Pentapetalae</taxon>
        <taxon>rosids</taxon>
        <taxon>malvids</taxon>
        <taxon>Myrtales</taxon>
        <taxon>Myrtaceae</taxon>
        <taxon>Myrtoideae</taxon>
        <taxon>Eucalypteae</taxon>
        <taxon>Corymbia</taxon>
    </lineage>
</organism>
<dbReference type="PROSITE" id="PS51925">
    <property type="entry name" value="SWIB_MDM2"/>
    <property type="match status" value="1"/>
</dbReference>
<dbReference type="SUPFAM" id="SSF47592">
    <property type="entry name" value="SWIB/MDM2 domain"/>
    <property type="match status" value="1"/>
</dbReference>